<dbReference type="Proteomes" id="UP001374584">
    <property type="component" value="Unassembled WGS sequence"/>
</dbReference>
<comment type="caution">
    <text evidence="1">The sequence shown here is derived from an EMBL/GenBank/DDBJ whole genome shotgun (WGS) entry which is preliminary data.</text>
</comment>
<proteinExistence type="predicted"/>
<protein>
    <submittedName>
        <fullName evidence="1">Uncharacterized protein</fullName>
    </submittedName>
</protein>
<reference evidence="1 2" key="1">
    <citation type="submission" date="2024-01" db="EMBL/GenBank/DDBJ databases">
        <title>The genomes of 5 underutilized Papilionoideae crops provide insights into root nodulation and disease resistanc.</title>
        <authorList>
            <person name="Jiang F."/>
        </authorList>
    </citation>
    <scope>NUCLEOTIDE SEQUENCE [LARGE SCALE GENOMIC DNA]</scope>
    <source>
        <strain evidence="1">JINMINGXINNONG_FW02</strain>
        <tissue evidence="1">Leaves</tissue>
    </source>
</reference>
<accession>A0AAN9LUI9</accession>
<gene>
    <name evidence="1" type="ORF">VNO80_25279</name>
</gene>
<dbReference type="EMBL" id="JAYMYR010000009">
    <property type="protein sequence ID" value="KAK7342331.1"/>
    <property type="molecule type" value="Genomic_DNA"/>
</dbReference>
<keyword evidence="2" id="KW-1185">Reference proteome</keyword>
<evidence type="ECO:0000313" key="1">
    <source>
        <dbReference type="EMBL" id="KAK7342331.1"/>
    </source>
</evidence>
<name>A0AAN9LUI9_PHACN</name>
<sequence length="74" mass="7808">MQRRVDVGGDSGVGVFFLGGGGVGVVEWRGGGSCMWHWVEPGERRGSFTGWMEWCSDGGGGVDGVMQLMVARGD</sequence>
<organism evidence="1 2">
    <name type="scientific">Phaseolus coccineus</name>
    <name type="common">Scarlet runner bean</name>
    <name type="synonym">Phaseolus multiflorus</name>
    <dbReference type="NCBI Taxonomy" id="3886"/>
    <lineage>
        <taxon>Eukaryota</taxon>
        <taxon>Viridiplantae</taxon>
        <taxon>Streptophyta</taxon>
        <taxon>Embryophyta</taxon>
        <taxon>Tracheophyta</taxon>
        <taxon>Spermatophyta</taxon>
        <taxon>Magnoliopsida</taxon>
        <taxon>eudicotyledons</taxon>
        <taxon>Gunneridae</taxon>
        <taxon>Pentapetalae</taxon>
        <taxon>rosids</taxon>
        <taxon>fabids</taxon>
        <taxon>Fabales</taxon>
        <taxon>Fabaceae</taxon>
        <taxon>Papilionoideae</taxon>
        <taxon>50 kb inversion clade</taxon>
        <taxon>NPAAA clade</taxon>
        <taxon>indigoferoid/millettioid clade</taxon>
        <taxon>Phaseoleae</taxon>
        <taxon>Phaseolus</taxon>
    </lineage>
</organism>
<evidence type="ECO:0000313" key="2">
    <source>
        <dbReference type="Proteomes" id="UP001374584"/>
    </source>
</evidence>
<dbReference type="AlphaFoldDB" id="A0AAN9LUI9"/>